<proteinExistence type="predicted"/>
<name>A0A382K718_9ZZZZ</name>
<accession>A0A382K718</accession>
<protein>
    <submittedName>
        <fullName evidence="2">Uncharacterized protein</fullName>
    </submittedName>
</protein>
<sequence length="59" mass="6178">GSLYACSTCFGDPNSAAAQGMNWAIISLLVTTGGVLSGIILSIRKLANRSKTYWENKGA</sequence>
<gene>
    <name evidence="2" type="ORF">METZ01_LOCUS272167</name>
</gene>
<dbReference type="AlphaFoldDB" id="A0A382K718"/>
<reference evidence="2" key="1">
    <citation type="submission" date="2018-05" db="EMBL/GenBank/DDBJ databases">
        <authorList>
            <person name="Lanie J.A."/>
            <person name="Ng W.-L."/>
            <person name="Kazmierczak K.M."/>
            <person name="Andrzejewski T.M."/>
            <person name="Davidsen T.M."/>
            <person name="Wayne K.J."/>
            <person name="Tettelin H."/>
            <person name="Glass J.I."/>
            <person name="Rusch D."/>
            <person name="Podicherti R."/>
            <person name="Tsui H.-C.T."/>
            <person name="Winkler M.E."/>
        </authorList>
    </citation>
    <scope>NUCLEOTIDE SEQUENCE</scope>
</reference>
<keyword evidence="1" id="KW-0812">Transmembrane</keyword>
<evidence type="ECO:0000313" key="2">
    <source>
        <dbReference type="EMBL" id="SVC19313.1"/>
    </source>
</evidence>
<keyword evidence="1" id="KW-0472">Membrane</keyword>
<feature type="non-terminal residue" evidence="2">
    <location>
        <position position="1"/>
    </location>
</feature>
<feature type="transmembrane region" description="Helical" evidence="1">
    <location>
        <begin position="23"/>
        <end position="43"/>
    </location>
</feature>
<keyword evidence="1" id="KW-1133">Transmembrane helix</keyword>
<evidence type="ECO:0000256" key="1">
    <source>
        <dbReference type="SAM" id="Phobius"/>
    </source>
</evidence>
<organism evidence="2">
    <name type="scientific">marine metagenome</name>
    <dbReference type="NCBI Taxonomy" id="408172"/>
    <lineage>
        <taxon>unclassified sequences</taxon>
        <taxon>metagenomes</taxon>
        <taxon>ecological metagenomes</taxon>
    </lineage>
</organism>
<dbReference type="EMBL" id="UINC01078335">
    <property type="protein sequence ID" value="SVC19313.1"/>
    <property type="molecule type" value="Genomic_DNA"/>
</dbReference>